<evidence type="ECO:0000313" key="4">
    <source>
        <dbReference type="Proteomes" id="UP001497482"/>
    </source>
</evidence>
<proteinExistence type="predicted"/>
<organism evidence="3 4">
    <name type="scientific">Knipowitschia caucasica</name>
    <name type="common">Caucasian dwarf goby</name>
    <name type="synonym">Pomatoschistus caucasicus</name>
    <dbReference type="NCBI Taxonomy" id="637954"/>
    <lineage>
        <taxon>Eukaryota</taxon>
        <taxon>Metazoa</taxon>
        <taxon>Chordata</taxon>
        <taxon>Craniata</taxon>
        <taxon>Vertebrata</taxon>
        <taxon>Euteleostomi</taxon>
        <taxon>Actinopterygii</taxon>
        <taxon>Neopterygii</taxon>
        <taxon>Teleostei</taxon>
        <taxon>Neoteleostei</taxon>
        <taxon>Acanthomorphata</taxon>
        <taxon>Gobiaria</taxon>
        <taxon>Gobiiformes</taxon>
        <taxon>Gobioidei</taxon>
        <taxon>Gobiidae</taxon>
        <taxon>Gobiinae</taxon>
        <taxon>Knipowitschia</taxon>
    </lineage>
</organism>
<feature type="region of interest" description="Disordered" evidence="2">
    <location>
        <begin position="55"/>
        <end position="87"/>
    </location>
</feature>
<feature type="coiled-coil region" evidence="1">
    <location>
        <begin position="14"/>
        <end position="41"/>
    </location>
</feature>
<dbReference type="EMBL" id="OZ035837">
    <property type="protein sequence ID" value="CAL1581791.1"/>
    <property type="molecule type" value="Genomic_DNA"/>
</dbReference>
<name>A0AAV2JVU8_KNICA</name>
<dbReference type="AlphaFoldDB" id="A0AAV2JVU8"/>
<accession>A0AAV2JVU8</accession>
<evidence type="ECO:0000256" key="1">
    <source>
        <dbReference type="SAM" id="Coils"/>
    </source>
</evidence>
<dbReference type="Proteomes" id="UP001497482">
    <property type="component" value="Chromosome 15"/>
</dbReference>
<keyword evidence="4" id="KW-1185">Reference proteome</keyword>
<feature type="compositionally biased region" description="Basic and acidic residues" evidence="2">
    <location>
        <begin position="68"/>
        <end position="87"/>
    </location>
</feature>
<sequence>MAKERLTAATEEIFLLFERTIQEYEQELSRSKEETHRTQALLDSVLNPRVRQLQADTETRTEPGLNHEIPESSQIKEEREEQGFKQEEDHLPVAISSFRMHTIIWAFGVEPGYNNMVVSGLPVVTQFPSLSPPVVHP</sequence>
<gene>
    <name evidence="3" type="ORF">KC01_LOCUS12517</name>
</gene>
<reference evidence="3 4" key="1">
    <citation type="submission" date="2024-04" db="EMBL/GenBank/DDBJ databases">
        <authorList>
            <person name="Waldvogel A.-M."/>
            <person name="Schoenle A."/>
        </authorList>
    </citation>
    <scope>NUCLEOTIDE SEQUENCE [LARGE SCALE GENOMIC DNA]</scope>
</reference>
<keyword evidence="1" id="KW-0175">Coiled coil</keyword>
<protein>
    <submittedName>
        <fullName evidence="3">Uncharacterized protein</fullName>
    </submittedName>
</protein>
<evidence type="ECO:0000313" key="3">
    <source>
        <dbReference type="EMBL" id="CAL1581791.1"/>
    </source>
</evidence>
<evidence type="ECO:0000256" key="2">
    <source>
        <dbReference type="SAM" id="MobiDB-lite"/>
    </source>
</evidence>